<evidence type="ECO:0000313" key="1">
    <source>
        <dbReference type="EMBL" id="PSJ60654.1"/>
    </source>
</evidence>
<dbReference type="EMBL" id="PXYK01000009">
    <property type="protein sequence ID" value="PSJ60654.1"/>
    <property type="molecule type" value="Genomic_DNA"/>
</dbReference>
<dbReference type="OrthoDB" id="5297091at2"/>
<accession>A0A2P7SDR6</accession>
<keyword evidence="2" id="KW-1185">Reference proteome</keyword>
<dbReference type="InterPro" id="IPR032568">
    <property type="entry name" value="DUF4926"/>
</dbReference>
<comment type="caution">
    <text evidence="1">The sequence shown here is derived from an EMBL/GenBank/DDBJ whole genome shotgun (WGS) entry which is preliminary data.</text>
</comment>
<evidence type="ECO:0000313" key="2">
    <source>
        <dbReference type="Proteomes" id="UP000241229"/>
    </source>
</evidence>
<dbReference type="Pfam" id="PF16277">
    <property type="entry name" value="DUF4926"/>
    <property type="match status" value="1"/>
</dbReference>
<sequence length="72" mass="7826">MRESGRLKTRSVPKLLDVVELVAARPETGLKKGSLGTVVENLTGGFFLVEFCDDDGRTLSVETLSIGDFVVR</sequence>
<name>A0A2P7SDR6_9HYPH</name>
<organism evidence="1 2">
    <name type="scientific">Kumtagia ephedrae</name>
    <dbReference type="NCBI Taxonomy" id="2116701"/>
    <lineage>
        <taxon>Bacteria</taxon>
        <taxon>Pseudomonadati</taxon>
        <taxon>Pseudomonadota</taxon>
        <taxon>Alphaproteobacteria</taxon>
        <taxon>Hyphomicrobiales</taxon>
        <taxon>Phyllobacteriaceae</taxon>
        <taxon>Kumtagia</taxon>
    </lineage>
</organism>
<protein>
    <submittedName>
        <fullName evidence="1">DUF4926 domain-containing protein</fullName>
    </submittedName>
</protein>
<dbReference type="Proteomes" id="UP000241229">
    <property type="component" value="Unassembled WGS sequence"/>
</dbReference>
<dbReference type="AlphaFoldDB" id="A0A2P7SDR6"/>
<reference evidence="1 2" key="1">
    <citation type="submission" date="2018-03" db="EMBL/GenBank/DDBJ databases">
        <title>The draft genome of Mesorhizobium sp. 6GN-30.</title>
        <authorList>
            <person name="Liu L."/>
            <person name="Li L."/>
            <person name="Wang T."/>
            <person name="Zhang X."/>
            <person name="Liang L."/>
        </authorList>
    </citation>
    <scope>NUCLEOTIDE SEQUENCE [LARGE SCALE GENOMIC DNA]</scope>
    <source>
        <strain evidence="1 2">6GN30</strain>
    </source>
</reference>
<proteinExistence type="predicted"/>
<gene>
    <name evidence="1" type="ORF">C7I84_11745</name>
</gene>